<sequence length="1392" mass="151936">MIGDSGELALGTQKRHSQRWRITRAGILNVWFYYDAEFVFSGGRMILRGTNGSGKSRALEMLLPFLLDADRRKMDATGSGKVRLEDLMRNGAEGQTNRLGYLWLEVTREVETDDGTERQFRTIGALIRFSASTGEAKPWYFTTPLRVGEELRLMDDRRQPLSREKLGELLGPDLITDRAEVHRERVGALVFGLTGQTARERYAGLLQLLHTLRAPDMGNRIDEGNLPKILSDALPPLSEVTLREAGERLDSLKDSRDEQRRLLEAVEQVNGLLDIYRRYTARTLSDSAEHAAKAAAQTVDLEQKSLAAKEWHARLAGEHALAVSTITVKREEQEVLAETIRGIESSDLYRTSIDLHNLANTVDTLRRASGLALGAAQDRRNEEAAAVRRADNQAETAVHEGNSVKPVLEQARDALAAAHLPTGALPTAVTAMTAPGASRAEEVRLDLDSSPELVKRPAHSILQVSPSSLDDVVTTTRDLGDAAERRESQARSRLATAEKLEQKERATRVAEDKAQDAADKAEAAAELAQEAAESRDDQARELAALWRKWTVDDHSTSALGEVDWSRTPVGPLLLDADSLAGAHEHNDDLKLLDAAAVEAASPAREAIAAGRAELRHRQQEDDRTRAQVVAERRDLLAARDPEPPAAPWIGGGPAGALPLWRVVDFADAVPEQQRAGLEAALMAAGLLSAWITPDGSVRAETGQVLLTDSAPAVEGSIRAALRWDEASTLPEPLVTGVLSRIGLGRGAGTWVDGDGRWGAGPLSGRHQVDRARHIGAAARAAARAERLAQIVELLAALDARDAGRGLELEQWGRRENELNQLVRTSPSSNDLLQARLRAGNADREAADSSRAAGRLRQAATTLRTELTSDQRAHAEQCVRIGLPQDRQGLTEIGEAAREAIRSCRDLVRQVNRLQAAIGTHDGLAREVDDAAGKRGAAERIADEAWGEWHREHAGYTAVQEAVGADIADVQRRLQDAKRELGKVRIEVNALNLEERRLSDQTTAAAGLTEQAAQDLSRGAATMRDALNQLERKVAVPGVFQAAAKRIPPTASESATATEAIAFARQVQEAVDRSGAKVDESALVRALQTAASELTNTFDLNYDLVAGIWQVELTDATGRQPVVVAAENLRERADRAGSALTDREHQVFTDFVVGGVGEELRRRLIQADQLVKAMNTSLADIRTSHGIGVRLRWVLTEDADSRIARIRELVQASSAVRSPEETAELIVLLKERVDEQFARDADGGYRAHLSTAADYRQWHRVEVTILGPAPGQERKISRKAKLSQGETRFVSYVALFAAADAYLSGLPDTDLALRLILLDDAFAKVDERTIGELMGLLVRLDLDFCMTGHALWGTYGQVPSVDVYEIRRSEGTAAIATRVHWDGHTRHYLKSTG</sequence>
<feature type="coiled-coil region" evidence="4">
    <location>
        <begin position="242"/>
        <end position="269"/>
    </location>
</feature>
<dbReference type="PANTHER" id="PTHR32182:SF0">
    <property type="entry name" value="DNA REPLICATION AND REPAIR PROTEIN RECF"/>
    <property type="match status" value="1"/>
</dbReference>
<dbReference type="SUPFAM" id="SSF52540">
    <property type="entry name" value="P-loop containing nucleoside triphosphate hydrolases"/>
    <property type="match status" value="1"/>
</dbReference>
<keyword evidence="4" id="KW-0175">Coiled coil</keyword>
<keyword evidence="2" id="KW-0234">DNA repair</keyword>
<evidence type="ECO:0000256" key="2">
    <source>
        <dbReference type="ARBA" id="ARBA00023204"/>
    </source>
</evidence>
<name>A0ABT1IKF2_9PSEU</name>
<keyword evidence="7" id="KW-1185">Reference proteome</keyword>
<accession>A0ABT1IKF2</accession>
<organism evidence="6 7">
    <name type="scientific">Actinokineospora diospyrosa</name>
    <dbReference type="NCBI Taxonomy" id="103728"/>
    <lineage>
        <taxon>Bacteria</taxon>
        <taxon>Bacillati</taxon>
        <taxon>Actinomycetota</taxon>
        <taxon>Actinomycetes</taxon>
        <taxon>Pseudonocardiales</taxon>
        <taxon>Pseudonocardiaceae</taxon>
        <taxon>Actinokineospora</taxon>
    </lineage>
</organism>
<dbReference type="Gene3D" id="3.40.50.300">
    <property type="entry name" value="P-loop containing nucleotide triphosphate hydrolases"/>
    <property type="match status" value="2"/>
</dbReference>
<keyword evidence="1" id="KW-0227">DNA damage</keyword>
<dbReference type="RefSeq" id="WP_253890209.1">
    <property type="nucleotide sequence ID" value="NZ_BAAAVB010000019.1"/>
</dbReference>
<dbReference type="PANTHER" id="PTHR32182">
    <property type="entry name" value="DNA REPLICATION AND REPAIR PROTEIN RECF"/>
    <property type="match status" value="1"/>
</dbReference>
<feature type="region of interest" description="Disordered" evidence="5">
    <location>
        <begin position="479"/>
        <end position="518"/>
    </location>
</feature>
<evidence type="ECO:0000313" key="7">
    <source>
        <dbReference type="Proteomes" id="UP001205185"/>
    </source>
</evidence>
<evidence type="ECO:0000256" key="1">
    <source>
        <dbReference type="ARBA" id="ARBA00022763"/>
    </source>
</evidence>
<dbReference type="Proteomes" id="UP001205185">
    <property type="component" value="Unassembled WGS sequence"/>
</dbReference>
<evidence type="ECO:0000256" key="3">
    <source>
        <dbReference type="ARBA" id="ARBA00023236"/>
    </source>
</evidence>
<evidence type="ECO:0000256" key="4">
    <source>
        <dbReference type="SAM" id="Coils"/>
    </source>
</evidence>
<gene>
    <name evidence="6" type="ORF">LV75_005658</name>
</gene>
<reference evidence="6 7" key="1">
    <citation type="submission" date="2022-06" db="EMBL/GenBank/DDBJ databases">
        <title>Genomic Encyclopedia of Archaeal and Bacterial Type Strains, Phase II (KMG-II): from individual species to whole genera.</title>
        <authorList>
            <person name="Goeker M."/>
        </authorList>
    </citation>
    <scope>NUCLEOTIDE SEQUENCE [LARGE SCALE GENOMIC DNA]</scope>
    <source>
        <strain evidence="6 7">DSM 44255</strain>
    </source>
</reference>
<dbReference type="Pfam" id="PF13558">
    <property type="entry name" value="SbcC_Walker_B"/>
    <property type="match status" value="1"/>
</dbReference>
<dbReference type="NCBIfam" id="TIGR02680">
    <property type="entry name" value="TIGR02680 family protein"/>
    <property type="match status" value="1"/>
</dbReference>
<evidence type="ECO:0000313" key="6">
    <source>
        <dbReference type="EMBL" id="MCP2273132.1"/>
    </source>
</evidence>
<dbReference type="InterPro" id="IPR013496">
    <property type="entry name" value="CHP02680"/>
</dbReference>
<evidence type="ECO:0000256" key="5">
    <source>
        <dbReference type="SAM" id="MobiDB-lite"/>
    </source>
</evidence>
<keyword evidence="3" id="KW-0742">SOS response</keyword>
<comment type="caution">
    <text evidence="6">The sequence shown here is derived from an EMBL/GenBank/DDBJ whole genome shotgun (WGS) entry which is preliminary data.</text>
</comment>
<feature type="coiled-coil region" evidence="4">
    <location>
        <begin position="959"/>
        <end position="1032"/>
    </location>
</feature>
<proteinExistence type="predicted"/>
<dbReference type="EMBL" id="JAMTCO010000015">
    <property type="protein sequence ID" value="MCP2273132.1"/>
    <property type="molecule type" value="Genomic_DNA"/>
</dbReference>
<protein>
    <submittedName>
        <fullName evidence="6">TIGR02680 family protein</fullName>
    </submittedName>
</protein>
<dbReference type="InterPro" id="IPR027417">
    <property type="entry name" value="P-loop_NTPase"/>
</dbReference>